<comment type="caution">
    <text evidence="2">The sequence shown here is derived from an EMBL/GenBank/DDBJ whole genome shotgun (WGS) entry which is preliminary data.</text>
</comment>
<keyword evidence="3" id="KW-1185">Reference proteome</keyword>
<dbReference type="EMBL" id="JAKJXP020000045">
    <property type="protein sequence ID" value="KAK7751804.1"/>
    <property type="molecule type" value="Genomic_DNA"/>
</dbReference>
<accession>A0AAN9YRT3</accession>
<evidence type="ECO:0008006" key="4">
    <source>
        <dbReference type="Google" id="ProtNLM"/>
    </source>
</evidence>
<dbReference type="PANTHER" id="PTHR35605">
    <property type="entry name" value="ECP2 EFFECTOR PROTEIN DOMAIN-CONTAINING PROTEIN-RELATED"/>
    <property type="match status" value="1"/>
</dbReference>
<dbReference type="PANTHER" id="PTHR35605:SF1">
    <property type="entry name" value="ECP2 EFFECTOR PROTEIN DOMAIN-CONTAINING PROTEIN-RELATED"/>
    <property type="match status" value="1"/>
</dbReference>
<protein>
    <recommendedName>
        <fullName evidence="4">Secreted protein</fullName>
    </recommendedName>
</protein>
<reference evidence="2 3" key="1">
    <citation type="submission" date="2024-02" db="EMBL/GenBank/DDBJ databases">
        <title>De novo assembly and annotation of 12 fungi associated with fruit tree decline syndrome in Ontario, Canada.</title>
        <authorList>
            <person name="Sulman M."/>
            <person name="Ellouze W."/>
            <person name="Ilyukhin E."/>
        </authorList>
    </citation>
    <scope>NUCLEOTIDE SEQUENCE [LARGE SCALE GENOMIC DNA]</scope>
    <source>
        <strain evidence="2 3">M11/M66-122</strain>
    </source>
</reference>
<feature type="signal peptide" evidence="1">
    <location>
        <begin position="1"/>
        <end position="18"/>
    </location>
</feature>
<evidence type="ECO:0000313" key="3">
    <source>
        <dbReference type="Proteomes" id="UP001320420"/>
    </source>
</evidence>
<gene>
    <name evidence="2" type="ORF">SLS62_006290</name>
</gene>
<name>A0AAN9YRT3_9PEZI</name>
<dbReference type="AlphaFoldDB" id="A0AAN9YRT3"/>
<organism evidence="2 3">
    <name type="scientific">Diatrype stigma</name>
    <dbReference type="NCBI Taxonomy" id="117547"/>
    <lineage>
        <taxon>Eukaryota</taxon>
        <taxon>Fungi</taxon>
        <taxon>Dikarya</taxon>
        <taxon>Ascomycota</taxon>
        <taxon>Pezizomycotina</taxon>
        <taxon>Sordariomycetes</taxon>
        <taxon>Xylariomycetidae</taxon>
        <taxon>Xylariales</taxon>
        <taxon>Diatrypaceae</taxon>
        <taxon>Diatrype</taxon>
    </lineage>
</organism>
<sequence length="197" mass="21574">MLVTSLITAVLFGALAAAFNLKSPMEGYSIAPMSWKAVNTTDGSDLVLYGTIQELDQQLEVMGDVELSNYTNVVSAATDENTGSLAPRTKDNIICWVGGSGAVKNGWLQEGIDYLKRHTQRPCMADPGYATCVRISCSYNVAIWLCNDAPQEVVRPCPEIATYAEDIRAKCTYGVSIQGQEFDTDRFNVIIGRELWC</sequence>
<proteinExistence type="predicted"/>
<evidence type="ECO:0000256" key="1">
    <source>
        <dbReference type="SAM" id="SignalP"/>
    </source>
</evidence>
<evidence type="ECO:0000313" key="2">
    <source>
        <dbReference type="EMBL" id="KAK7751804.1"/>
    </source>
</evidence>
<feature type="chain" id="PRO_5042906400" description="Secreted protein" evidence="1">
    <location>
        <begin position="19"/>
        <end position="197"/>
    </location>
</feature>
<keyword evidence="1" id="KW-0732">Signal</keyword>
<dbReference type="Proteomes" id="UP001320420">
    <property type="component" value="Unassembled WGS sequence"/>
</dbReference>